<evidence type="ECO:0000259" key="20">
    <source>
        <dbReference type="Pfam" id="PF00905"/>
    </source>
</evidence>
<evidence type="ECO:0000313" key="23">
    <source>
        <dbReference type="Proteomes" id="UP000183994"/>
    </source>
</evidence>
<protein>
    <recommendedName>
        <fullName evidence="17">peptidoglycan glycosyltransferase</fullName>
        <ecNumber evidence="17">2.4.99.28</ecNumber>
    </recommendedName>
</protein>
<keyword evidence="9" id="KW-0812">Transmembrane</keyword>
<dbReference type="AlphaFoldDB" id="A0A1M6PA54"/>
<keyword evidence="12" id="KW-0573">Peptidoglycan synthesis</keyword>
<reference evidence="23" key="1">
    <citation type="submission" date="2016-11" db="EMBL/GenBank/DDBJ databases">
        <authorList>
            <person name="Varghese N."/>
            <person name="Submissions S."/>
        </authorList>
    </citation>
    <scope>NUCLEOTIDE SEQUENCE [LARGE SCALE GENOMIC DNA]</scope>
    <source>
        <strain evidence="23">DSM 16219</strain>
    </source>
</reference>
<keyword evidence="13" id="KW-1133">Transmembrane helix</keyword>
<keyword evidence="23" id="KW-1185">Reference proteome</keyword>
<keyword evidence="15" id="KW-0511">Multifunctional enzyme</keyword>
<dbReference type="SUPFAM" id="SSF53955">
    <property type="entry name" value="Lysozyme-like"/>
    <property type="match status" value="1"/>
</dbReference>
<dbReference type="InterPro" id="IPR036950">
    <property type="entry name" value="PBP_transglycosylase"/>
</dbReference>
<dbReference type="EMBL" id="FQZU01000017">
    <property type="protein sequence ID" value="SHK04826.1"/>
    <property type="molecule type" value="Genomic_DNA"/>
</dbReference>
<evidence type="ECO:0000256" key="11">
    <source>
        <dbReference type="ARBA" id="ARBA00022960"/>
    </source>
</evidence>
<dbReference type="Proteomes" id="UP000183994">
    <property type="component" value="Unassembled WGS sequence"/>
</dbReference>
<evidence type="ECO:0000256" key="2">
    <source>
        <dbReference type="ARBA" id="ARBA00004752"/>
    </source>
</evidence>
<evidence type="ECO:0000256" key="18">
    <source>
        <dbReference type="ARBA" id="ARBA00049902"/>
    </source>
</evidence>
<dbReference type="NCBIfam" id="TIGR02074">
    <property type="entry name" value="PBP_1a_fam"/>
    <property type="match status" value="1"/>
</dbReference>
<dbReference type="FunFam" id="1.10.3810.10:FF:000003">
    <property type="entry name" value="Penicillin-binding protein 1a"/>
    <property type="match status" value="1"/>
</dbReference>
<dbReference type="Pfam" id="PF00912">
    <property type="entry name" value="Transgly"/>
    <property type="match status" value="1"/>
</dbReference>
<dbReference type="GO" id="GO:0030288">
    <property type="term" value="C:outer membrane-bounded periplasmic space"/>
    <property type="evidence" value="ECO:0007669"/>
    <property type="project" value="TreeGrafter"/>
</dbReference>
<evidence type="ECO:0000256" key="12">
    <source>
        <dbReference type="ARBA" id="ARBA00022984"/>
    </source>
</evidence>
<dbReference type="EC" id="2.4.99.28" evidence="17"/>
<evidence type="ECO:0000256" key="4">
    <source>
        <dbReference type="ARBA" id="ARBA00007739"/>
    </source>
</evidence>
<keyword evidence="14" id="KW-0472">Membrane</keyword>
<dbReference type="OrthoDB" id="9766909at2"/>
<dbReference type="GO" id="GO:0004180">
    <property type="term" value="F:carboxypeptidase activity"/>
    <property type="evidence" value="ECO:0007669"/>
    <property type="project" value="UniProtKB-KW"/>
</dbReference>
<dbReference type="RefSeq" id="WP_073476754.1">
    <property type="nucleotide sequence ID" value="NZ_FQZU01000017.1"/>
</dbReference>
<dbReference type="InterPro" id="IPR012338">
    <property type="entry name" value="Beta-lactam/transpept-like"/>
</dbReference>
<dbReference type="GO" id="GO:0009252">
    <property type="term" value="P:peptidoglycan biosynthetic process"/>
    <property type="evidence" value="ECO:0007669"/>
    <property type="project" value="UniProtKB-UniPathway"/>
</dbReference>
<evidence type="ECO:0000256" key="17">
    <source>
        <dbReference type="ARBA" id="ARBA00044770"/>
    </source>
</evidence>
<keyword evidence="8" id="KW-0808">Transferase</keyword>
<comment type="similarity">
    <text evidence="3">In the C-terminal section; belongs to the transpeptidase family.</text>
</comment>
<keyword evidence="11" id="KW-0133">Cell shape</keyword>
<dbReference type="GO" id="GO:0071555">
    <property type="term" value="P:cell wall organization"/>
    <property type="evidence" value="ECO:0007669"/>
    <property type="project" value="UniProtKB-KW"/>
</dbReference>
<keyword evidence="16" id="KW-0961">Cell wall biogenesis/degradation</keyword>
<evidence type="ECO:0000256" key="14">
    <source>
        <dbReference type="ARBA" id="ARBA00023136"/>
    </source>
</evidence>
<evidence type="ECO:0000256" key="16">
    <source>
        <dbReference type="ARBA" id="ARBA00023316"/>
    </source>
</evidence>
<comment type="similarity">
    <text evidence="4">In the N-terminal section; belongs to the glycosyltransferase 51 family.</text>
</comment>
<dbReference type="GO" id="GO:0008360">
    <property type="term" value="P:regulation of cell shape"/>
    <property type="evidence" value="ECO:0007669"/>
    <property type="project" value="UniProtKB-KW"/>
</dbReference>
<dbReference type="InterPro" id="IPR050396">
    <property type="entry name" value="Glycosyltr_51/Transpeptidase"/>
</dbReference>
<evidence type="ECO:0000256" key="3">
    <source>
        <dbReference type="ARBA" id="ARBA00007090"/>
    </source>
</evidence>
<dbReference type="Gene3D" id="1.10.3810.10">
    <property type="entry name" value="Biosynthetic peptidoglycan transglycosylase-like"/>
    <property type="match status" value="1"/>
</dbReference>
<dbReference type="STRING" id="1121393.SAMN02745216_02769"/>
<gene>
    <name evidence="22" type="ORF">SAMN02745216_02769</name>
</gene>
<dbReference type="GO" id="GO:0016020">
    <property type="term" value="C:membrane"/>
    <property type="evidence" value="ECO:0007669"/>
    <property type="project" value="UniProtKB-SubCell"/>
</dbReference>
<dbReference type="InterPro" id="IPR001460">
    <property type="entry name" value="PCN-bd_Tpept"/>
</dbReference>
<dbReference type="PANTHER" id="PTHR32282">
    <property type="entry name" value="BINDING PROTEIN TRANSPEPTIDASE, PUTATIVE-RELATED"/>
    <property type="match status" value="1"/>
</dbReference>
<dbReference type="Gene3D" id="3.40.710.10">
    <property type="entry name" value="DD-peptidase/beta-lactamase superfamily"/>
    <property type="match status" value="1"/>
</dbReference>
<comment type="pathway">
    <text evidence="19">Glycan biosynthesis.</text>
</comment>
<keyword evidence="6" id="KW-0645">Protease</keyword>
<feature type="domain" description="Glycosyl transferase family 51" evidence="21">
    <location>
        <begin position="60"/>
        <end position="232"/>
    </location>
</feature>
<evidence type="ECO:0000256" key="10">
    <source>
        <dbReference type="ARBA" id="ARBA00022801"/>
    </source>
</evidence>
<evidence type="ECO:0000256" key="7">
    <source>
        <dbReference type="ARBA" id="ARBA00022676"/>
    </source>
</evidence>
<keyword evidence="5" id="KW-0121">Carboxypeptidase</keyword>
<evidence type="ECO:0000256" key="8">
    <source>
        <dbReference type="ARBA" id="ARBA00022679"/>
    </source>
</evidence>
<name>A0A1M6PA54_9BACT</name>
<organism evidence="22 23">
    <name type="scientific">Desulfatibacillum alkenivorans DSM 16219</name>
    <dbReference type="NCBI Taxonomy" id="1121393"/>
    <lineage>
        <taxon>Bacteria</taxon>
        <taxon>Pseudomonadati</taxon>
        <taxon>Thermodesulfobacteriota</taxon>
        <taxon>Desulfobacteria</taxon>
        <taxon>Desulfobacterales</taxon>
        <taxon>Desulfatibacillaceae</taxon>
        <taxon>Desulfatibacillum</taxon>
    </lineage>
</organism>
<evidence type="ECO:0000256" key="19">
    <source>
        <dbReference type="ARBA" id="ARBA00060592"/>
    </source>
</evidence>
<evidence type="ECO:0000256" key="9">
    <source>
        <dbReference type="ARBA" id="ARBA00022692"/>
    </source>
</evidence>
<dbReference type="GO" id="GO:0006508">
    <property type="term" value="P:proteolysis"/>
    <property type="evidence" value="ECO:0007669"/>
    <property type="project" value="UniProtKB-KW"/>
</dbReference>
<evidence type="ECO:0000256" key="15">
    <source>
        <dbReference type="ARBA" id="ARBA00023268"/>
    </source>
</evidence>
<sequence>MAKSRIKKWLPLALTILLGAIAGSGIALYFGLMHDLPEIQDLQSTKPLSITRVYSSDGVVLDEWCQERRDPAPLETIPKAIRQAIIATEDRSFYDHFGVDVKGLMRAVVSNIKAGRFKEGASTITQQTAKNHFLSPEKTLTRKLKEAVLALQLERRYTKDEILELYLNKIPFGSGAFGVQEAGRRFFGKELDELTLAECALIAGMPKAPSAYSPLANKEKAEWRRNVVLKQMLDVGDITQEQYEQAVNEPVVTASRSGKDKAPYYTAQLRKELGEELGENLLYQGGLEIHTSLNYRLQKFAEQAVKKGVEAVQEREGLAPGEVNAGLICLNVKTGEILAHVGGVDFGESQYDRAVMAKRQPGSSFKPFVIAAGLEEGLTQSTLVLDEEVIFPKSRETAEWKPENYSGNFQGEICFRRALAYSRNIPAARLIYALSPTRVIEKAKSLGIQSELKPYLSLSLGSSEVTLLELTAAYAAFANGGKWNEPNSVLEAIDRSGQVIYRPRHEQKIAVAEQDAAVIVDMLEAVVKEGSGKAAQVVPGPVAGKTGTSSQCKDALFIGFTPEFAAGVWVGRDDGASLGRTETGSRAALPIWVDFMKNAMQDRSVVYFPRPDGVISVFIDPVSGKPTSPGHGVQALFIKGTEPRRGAPEPRLPEKFLEN</sequence>
<evidence type="ECO:0000259" key="21">
    <source>
        <dbReference type="Pfam" id="PF00912"/>
    </source>
</evidence>
<proteinExistence type="inferred from homology"/>
<dbReference type="Pfam" id="PF00905">
    <property type="entry name" value="Transpeptidase"/>
    <property type="match status" value="1"/>
</dbReference>
<dbReference type="GO" id="GO:0008955">
    <property type="term" value="F:peptidoglycan glycosyltransferase activity"/>
    <property type="evidence" value="ECO:0007669"/>
    <property type="project" value="UniProtKB-EC"/>
</dbReference>
<evidence type="ECO:0000256" key="1">
    <source>
        <dbReference type="ARBA" id="ARBA00004370"/>
    </source>
</evidence>
<dbReference type="GO" id="GO:0008658">
    <property type="term" value="F:penicillin binding"/>
    <property type="evidence" value="ECO:0007669"/>
    <property type="project" value="InterPro"/>
</dbReference>
<accession>A0A1M6PA54</accession>
<comment type="catalytic activity">
    <reaction evidence="18">
        <text>[GlcNAc-(1-&gt;4)-Mur2Ac(oyl-L-Ala-gamma-D-Glu-L-Lys-D-Ala-D-Ala)](n)-di-trans,octa-cis-undecaprenyl diphosphate + beta-D-GlcNAc-(1-&gt;4)-Mur2Ac(oyl-L-Ala-gamma-D-Glu-L-Lys-D-Ala-D-Ala)-di-trans,octa-cis-undecaprenyl diphosphate = [GlcNAc-(1-&gt;4)-Mur2Ac(oyl-L-Ala-gamma-D-Glu-L-Lys-D-Ala-D-Ala)](n+1)-di-trans,octa-cis-undecaprenyl diphosphate + di-trans,octa-cis-undecaprenyl diphosphate + H(+)</text>
        <dbReference type="Rhea" id="RHEA:23708"/>
        <dbReference type="Rhea" id="RHEA-COMP:9602"/>
        <dbReference type="Rhea" id="RHEA-COMP:9603"/>
        <dbReference type="ChEBI" id="CHEBI:15378"/>
        <dbReference type="ChEBI" id="CHEBI:58405"/>
        <dbReference type="ChEBI" id="CHEBI:60033"/>
        <dbReference type="ChEBI" id="CHEBI:78435"/>
        <dbReference type="EC" id="2.4.99.28"/>
    </reaction>
</comment>
<keyword evidence="7" id="KW-0328">Glycosyltransferase</keyword>
<evidence type="ECO:0000256" key="6">
    <source>
        <dbReference type="ARBA" id="ARBA00022670"/>
    </source>
</evidence>
<comment type="pathway">
    <text evidence="2">Cell wall biogenesis; peptidoglycan biosynthesis.</text>
</comment>
<keyword evidence="10" id="KW-0378">Hydrolase</keyword>
<dbReference type="PANTHER" id="PTHR32282:SF33">
    <property type="entry name" value="PEPTIDOGLYCAN GLYCOSYLTRANSFERASE"/>
    <property type="match status" value="1"/>
</dbReference>
<evidence type="ECO:0000256" key="5">
    <source>
        <dbReference type="ARBA" id="ARBA00022645"/>
    </source>
</evidence>
<feature type="domain" description="Penicillin-binding protein transpeptidase" evidence="20">
    <location>
        <begin position="328"/>
        <end position="563"/>
    </location>
</feature>
<evidence type="ECO:0000256" key="13">
    <source>
        <dbReference type="ARBA" id="ARBA00022989"/>
    </source>
</evidence>
<dbReference type="SUPFAM" id="SSF56601">
    <property type="entry name" value="beta-lactamase/transpeptidase-like"/>
    <property type="match status" value="1"/>
</dbReference>
<comment type="subcellular location">
    <subcellularLocation>
        <location evidence="1">Membrane</location>
    </subcellularLocation>
</comment>
<evidence type="ECO:0000313" key="22">
    <source>
        <dbReference type="EMBL" id="SHK04826.1"/>
    </source>
</evidence>
<dbReference type="UniPathway" id="UPA00219"/>
<dbReference type="InterPro" id="IPR001264">
    <property type="entry name" value="Glyco_trans_51"/>
</dbReference>
<dbReference type="InterPro" id="IPR023346">
    <property type="entry name" value="Lysozyme-like_dom_sf"/>
</dbReference>